<accession>A0ABV1KTB8</accession>
<name>A0ABV1KTB8_9BACL</name>
<evidence type="ECO:0000256" key="1">
    <source>
        <dbReference type="ARBA" id="ARBA00004651"/>
    </source>
</evidence>
<feature type="transmembrane region" description="Helical" evidence="7">
    <location>
        <begin position="137"/>
        <end position="157"/>
    </location>
</feature>
<dbReference type="CDD" id="cd06261">
    <property type="entry name" value="TM_PBP2"/>
    <property type="match status" value="1"/>
</dbReference>
<evidence type="ECO:0000256" key="2">
    <source>
        <dbReference type="ARBA" id="ARBA00022448"/>
    </source>
</evidence>
<evidence type="ECO:0000313" key="9">
    <source>
        <dbReference type="EMBL" id="MEQ4482707.1"/>
    </source>
</evidence>
<feature type="transmembrane region" description="Helical" evidence="7">
    <location>
        <begin position="65"/>
        <end position="91"/>
    </location>
</feature>
<sequence>MFKRMLRVSLWVWGLCVLYPLFWTVTTSLKSTGQFNLGHAWDLPRLPLQFVNFSDAWQKAHFGTYFLNSTAVVLSAVVLSLLLSATTAFIMARHPFRGSGLMFGLYISTMMIPTILGLVPLFFFMSSLHLTNSLTGLSLLYTIIQVPFGVFVLVGFFKAMPGELEAAAAIDGCGIFGTFFKIMLPLARSGLVTVAIMNALAYWNEYLFALVLVGSPEKYTVSIGLSFLQGEMQYSVEWGVLFAALIISVVPVFLLYVFFQRQITAGLTAGALKG</sequence>
<keyword evidence="2 7" id="KW-0813">Transport</keyword>
<comment type="subcellular location">
    <subcellularLocation>
        <location evidence="1 7">Cell membrane</location>
        <topology evidence="1 7">Multi-pass membrane protein</topology>
    </subcellularLocation>
</comment>
<keyword evidence="5 7" id="KW-1133">Transmembrane helix</keyword>
<evidence type="ECO:0000256" key="5">
    <source>
        <dbReference type="ARBA" id="ARBA00022989"/>
    </source>
</evidence>
<dbReference type="PANTHER" id="PTHR43744">
    <property type="entry name" value="ABC TRANSPORTER PERMEASE PROTEIN MG189-RELATED-RELATED"/>
    <property type="match status" value="1"/>
</dbReference>
<dbReference type="InterPro" id="IPR035906">
    <property type="entry name" value="MetI-like_sf"/>
</dbReference>
<comment type="similarity">
    <text evidence="7">Belongs to the binding-protein-dependent transport system permease family.</text>
</comment>
<gene>
    <name evidence="9" type="ORF">QJS35_09895</name>
</gene>
<dbReference type="EMBL" id="JASKHM010000005">
    <property type="protein sequence ID" value="MEQ4482707.1"/>
    <property type="molecule type" value="Genomic_DNA"/>
</dbReference>
<keyword evidence="4 7" id="KW-0812">Transmembrane</keyword>
<dbReference type="PROSITE" id="PS50928">
    <property type="entry name" value="ABC_TM1"/>
    <property type="match status" value="1"/>
</dbReference>
<evidence type="ECO:0000256" key="7">
    <source>
        <dbReference type="RuleBase" id="RU363032"/>
    </source>
</evidence>
<keyword evidence="3" id="KW-1003">Cell membrane</keyword>
<feature type="transmembrane region" description="Helical" evidence="7">
    <location>
        <begin position="103"/>
        <end position="125"/>
    </location>
</feature>
<dbReference type="SUPFAM" id="SSF161098">
    <property type="entry name" value="MetI-like"/>
    <property type="match status" value="1"/>
</dbReference>
<dbReference type="Proteomes" id="UP001493487">
    <property type="component" value="Unassembled WGS sequence"/>
</dbReference>
<evidence type="ECO:0000256" key="6">
    <source>
        <dbReference type="ARBA" id="ARBA00023136"/>
    </source>
</evidence>
<evidence type="ECO:0000256" key="4">
    <source>
        <dbReference type="ARBA" id="ARBA00022692"/>
    </source>
</evidence>
<organism evidence="9 10">
    <name type="scientific">Cohnella silvisoli</name>
    <dbReference type="NCBI Taxonomy" id="2873699"/>
    <lineage>
        <taxon>Bacteria</taxon>
        <taxon>Bacillati</taxon>
        <taxon>Bacillota</taxon>
        <taxon>Bacilli</taxon>
        <taxon>Bacillales</taxon>
        <taxon>Paenibacillaceae</taxon>
        <taxon>Cohnella</taxon>
    </lineage>
</organism>
<dbReference type="InterPro" id="IPR000515">
    <property type="entry name" value="MetI-like"/>
</dbReference>
<evidence type="ECO:0000256" key="3">
    <source>
        <dbReference type="ARBA" id="ARBA00022475"/>
    </source>
</evidence>
<keyword evidence="10" id="KW-1185">Reference proteome</keyword>
<evidence type="ECO:0000313" key="10">
    <source>
        <dbReference type="Proteomes" id="UP001493487"/>
    </source>
</evidence>
<dbReference type="Gene3D" id="1.10.3720.10">
    <property type="entry name" value="MetI-like"/>
    <property type="match status" value="1"/>
</dbReference>
<feature type="transmembrane region" description="Helical" evidence="7">
    <location>
        <begin position="178"/>
        <end position="203"/>
    </location>
</feature>
<dbReference type="PANTHER" id="PTHR43744:SF12">
    <property type="entry name" value="ABC TRANSPORTER PERMEASE PROTEIN MG189-RELATED"/>
    <property type="match status" value="1"/>
</dbReference>
<dbReference type="RefSeq" id="WP_232185422.1">
    <property type="nucleotide sequence ID" value="NZ_JAIOAP010000005.1"/>
</dbReference>
<comment type="caution">
    <text evidence="9">The sequence shown here is derived from an EMBL/GenBank/DDBJ whole genome shotgun (WGS) entry which is preliminary data.</text>
</comment>
<feature type="domain" description="ABC transmembrane type-1" evidence="8">
    <location>
        <begin position="66"/>
        <end position="259"/>
    </location>
</feature>
<reference evidence="9 10" key="1">
    <citation type="journal article" date="2023" name="Genome Announc.">
        <title>Pan-Genome Analyses of the Genus Cohnella and Proposal of the Novel Species Cohnella silvisoli sp. nov., Isolated from Forest Soil.</title>
        <authorList>
            <person name="Wang C."/>
            <person name="Mao L."/>
            <person name="Bao G."/>
            <person name="Zhu H."/>
        </authorList>
    </citation>
    <scope>NUCLEOTIDE SEQUENCE [LARGE SCALE GENOMIC DNA]</scope>
    <source>
        <strain evidence="9 10">NL03-T5-1</strain>
    </source>
</reference>
<protein>
    <submittedName>
        <fullName evidence="9">Carbohydrate ABC transporter permease</fullName>
    </submittedName>
</protein>
<dbReference type="Pfam" id="PF00528">
    <property type="entry name" value="BPD_transp_1"/>
    <property type="match status" value="1"/>
</dbReference>
<feature type="transmembrane region" description="Helical" evidence="7">
    <location>
        <begin position="238"/>
        <end position="259"/>
    </location>
</feature>
<proteinExistence type="inferred from homology"/>
<evidence type="ECO:0000259" key="8">
    <source>
        <dbReference type="PROSITE" id="PS50928"/>
    </source>
</evidence>
<keyword evidence="6 7" id="KW-0472">Membrane</keyword>